<evidence type="ECO:0000259" key="2">
    <source>
        <dbReference type="Pfam" id="PF01243"/>
    </source>
</evidence>
<dbReference type="Pfam" id="PF01243">
    <property type="entry name" value="PNPOx_N"/>
    <property type="match status" value="1"/>
</dbReference>
<dbReference type="RefSeq" id="WP_110342376.1">
    <property type="nucleotide sequence ID" value="NZ_JBHVKT010000018.1"/>
</dbReference>
<feature type="domain" description="Pyridoxamine 5'-phosphate oxidase N-terminal" evidence="2">
    <location>
        <begin position="25"/>
        <end position="126"/>
    </location>
</feature>
<dbReference type="GO" id="GO:0070967">
    <property type="term" value="F:coenzyme F420 binding"/>
    <property type="evidence" value="ECO:0007669"/>
    <property type="project" value="TreeGrafter"/>
</dbReference>
<dbReference type="InterPro" id="IPR011576">
    <property type="entry name" value="Pyridox_Oxase_N"/>
</dbReference>
<dbReference type="Gene3D" id="2.30.110.10">
    <property type="entry name" value="Electron Transport, Fmn-binding Protein, Chain A"/>
    <property type="match status" value="1"/>
</dbReference>
<evidence type="ECO:0000313" key="3">
    <source>
        <dbReference type="EMBL" id="PXY24308.1"/>
    </source>
</evidence>
<proteinExistence type="predicted"/>
<dbReference type="InterPro" id="IPR052019">
    <property type="entry name" value="F420H2_bilvrd_red/Heme_oxyg"/>
</dbReference>
<dbReference type="InterPro" id="IPR012349">
    <property type="entry name" value="Split_barrel_FMN-bd"/>
</dbReference>
<accession>A0A318LGX9</accession>
<sequence>MTTEPATELDHRFSEPGATATTWARAREHLAAAPLYWLSTVRPDGRPHTTPLIGVWLEGALHFCTGADERKNRNLEGNPHCTMTTGSNDLDAGLDLVVEGDAVRVRDEARLRRIAEAYVAKYGEDWRFSVRDNAFHHGDGGTALVYEVAPRTAFGFAKGTYGQTRWRFQRA</sequence>
<gene>
    <name evidence="3" type="ORF">BA062_29235</name>
</gene>
<keyword evidence="1" id="KW-0560">Oxidoreductase</keyword>
<name>A0A318LGX9_9PSEU</name>
<reference evidence="3 4" key="1">
    <citation type="submission" date="2016-07" db="EMBL/GenBank/DDBJ databases">
        <title>Draft genome sequence of Prauserella sp. YIM 121212, isolated from alkaline soil.</title>
        <authorList>
            <person name="Ruckert C."/>
            <person name="Albersmeier A."/>
            <person name="Jiang C.-L."/>
            <person name="Jiang Y."/>
            <person name="Kalinowski J."/>
            <person name="Schneider O."/>
            <person name="Winkler A."/>
            <person name="Zotchev S.B."/>
        </authorList>
    </citation>
    <scope>NUCLEOTIDE SEQUENCE [LARGE SCALE GENOMIC DNA]</scope>
    <source>
        <strain evidence="3 4">YIM 121212</strain>
    </source>
</reference>
<dbReference type="EMBL" id="MASU01000013">
    <property type="protein sequence ID" value="PXY24308.1"/>
    <property type="molecule type" value="Genomic_DNA"/>
</dbReference>
<dbReference type="OrthoDB" id="157302at2"/>
<dbReference type="AlphaFoldDB" id="A0A318LGX9"/>
<protein>
    <submittedName>
        <fullName evidence="3">Pyridoxamine 5'-phosphate oxidase</fullName>
    </submittedName>
</protein>
<dbReference type="GO" id="GO:0016627">
    <property type="term" value="F:oxidoreductase activity, acting on the CH-CH group of donors"/>
    <property type="evidence" value="ECO:0007669"/>
    <property type="project" value="TreeGrafter"/>
</dbReference>
<keyword evidence="4" id="KW-1185">Reference proteome</keyword>
<organism evidence="3 4">
    <name type="scientific">Prauserella flavalba</name>
    <dbReference type="NCBI Taxonomy" id="1477506"/>
    <lineage>
        <taxon>Bacteria</taxon>
        <taxon>Bacillati</taxon>
        <taxon>Actinomycetota</taxon>
        <taxon>Actinomycetes</taxon>
        <taxon>Pseudonocardiales</taxon>
        <taxon>Pseudonocardiaceae</taxon>
        <taxon>Prauserella</taxon>
    </lineage>
</organism>
<dbReference type="PANTHER" id="PTHR35176">
    <property type="entry name" value="HEME OXYGENASE HI_0854-RELATED"/>
    <property type="match status" value="1"/>
</dbReference>
<comment type="caution">
    <text evidence="3">The sequence shown here is derived from an EMBL/GenBank/DDBJ whole genome shotgun (WGS) entry which is preliminary data.</text>
</comment>
<evidence type="ECO:0000313" key="4">
    <source>
        <dbReference type="Proteomes" id="UP000247892"/>
    </source>
</evidence>
<dbReference type="GO" id="GO:0005829">
    <property type="term" value="C:cytosol"/>
    <property type="evidence" value="ECO:0007669"/>
    <property type="project" value="TreeGrafter"/>
</dbReference>
<dbReference type="Proteomes" id="UP000247892">
    <property type="component" value="Unassembled WGS sequence"/>
</dbReference>
<evidence type="ECO:0000256" key="1">
    <source>
        <dbReference type="ARBA" id="ARBA00023002"/>
    </source>
</evidence>
<dbReference type="PANTHER" id="PTHR35176:SF4">
    <property type="entry name" value="PYRIDOXAMINE 5'-PHOSPHATE OXIDASE-RELATED FMN-BINDING"/>
    <property type="match status" value="1"/>
</dbReference>
<dbReference type="SUPFAM" id="SSF50475">
    <property type="entry name" value="FMN-binding split barrel"/>
    <property type="match status" value="1"/>
</dbReference>